<reference evidence="2 3" key="1">
    <citation type="journal article" date="2012" name="BMC Genomics">
        <title>Tools to kill: Genome of one of the most destructive plant pathogenic fungi Macrophomina phaseolina.</title>
        <authorList>
            <person name="Islam M.S."/>
            <person name="Haque M.S."/>
            <person name="Islam M.M."/>
            <person name="Emdad E.M."/>
            <person name="Halim A."/>
            <person name="Hossen Q.M.M."/>
            <person name="Hossain M.Z."/>
            <person name="Ahmed B."/>
            <person name="Rahim S."/>
            <person name="Rahman M.S."/>
            <person name="Alam M.M."/>
            <person name="Hou S."/>
            <person name="Wan X."/>
            <person name="Saito J.A."/>
            <person name="Alam M."/>
        </authorList>
    </citation>
    <scope>NUCLEOTIDE SEQUENCE [LARGE SCALE GENOMIC DNA]</scope>
    <source>
        <strain evidence="2 3">MS6</strain>
    </source>
</reference>
<accession>K2RKA9</accession>
<feature type="compositionally biased region" description="Basic and acidic residues" evidence="1">
    <location>
        <begin position="513"/>
        <end position="522"/>
    </location>
</feature>
<feature type="compositionally biased region" description="Polar residues" evidence="1">
    <location>
        <begin position="546"/>
        <end position="555"/>
    </location>
</feature>
<feature type="compositionally biased region" description="Low complexity" evidence="1">
    <location>
        <begin position="613"/>
        <end position="623"/>
    </location>
</feature>
<feature type="compositionally biased region" description="Basic and acidic residues" evidence="1">
    <location>
        <begin position="140"/>
        <end position="172"/>
    </location>
</feature>
<feature type="compositionally biased region" description="Polar residues" evidence="1">
    <location>
        <begin position="103"/>
        <end position="114"/>
    </location>
</feature>
<name>K2RKA9_MACPH</name>
<dbReference type="HOGENOM" id="CLU_415642_0_0_1"/>
<comment type="caution">
    <text evidence="2">The sequence shown here is derived from an EMBL/GenBank/DDBJ whole genome shotgun (WGS) entry which is preliminary data.</text>
</comment>
<feature type="region of interest" description="Disordered" evidence="1">
    <location>
        <begin position="501"/>
        <end position="562"/>
    </location>
</feature>
<dbReference type="VEuPathDB" id="FungiDB:MPH_07771"/>
<feature type="region of interest" description="Disordered" evidence="1">
    <location>
        <begin position="1"/>
        <end position="240"/>
    </location>
</feature>
<dbReference type="EMBL" id="AHHD01000330">
    <property type="protein sequence ID" value="EKG15088.1"/>
    <property type="molecule type" value="Genomic_DNA"/>
</dbReference>
<evidence type="ECO:0000313" key="2">
    <source>
        <dbReference type="EMBL" id="EKG15088.1"/>
    </source>
</evidence>
<dbReference type="eggNOG" id="ENOG502R8V2">
    <property type="taxonomic scope" value="Eukaryota"/>
</dbReference>
<feature type="region of interest" description="Disordered" evidence="1">
    <location>
        <begin position="269"/>
        <end position="391"/>
    </location>
</feature>
<feature type="compositionally biased region" description="Low complexity" evidence="1">
    <location>
        <begin position="119"/>
        <end position="133"/>
    </location>
</feature>
<sequence length="660" mass="72654">MRPLPAACESADESSDEARPTQPSQSRSRSNVAVKRSSQSSDLGRAANAAASDSGYSSRTAATKSSADSAKSSSDRRGSPVKTEAPPAVPDAPTPTKTRPKQPESSSRKGTQGRESSRSSKTAKASKPSKSAKPLIRQSSVREKPPPAARSRRDSNIECRDPGCDQCQEKPRMRPLALNTAVDPSYPAYPPQSPRLPSSPGRPPYGAEYPLVQTQVASSTRPRFYSQGRPTSYHGGSALSDRYTYAQPNTAYGPPPTMYNYSTMIGSPPSAAYYNRVPPSPLSTSFDARPQMPTRGISDGYAPRPPPQGLPNPRYATGGPLAVSARQPYANDDYSDEEEDQGYYPPEPTVFDRRAMPPPPVPADRSRRPSLRSRTTTDVPRSRPTSIGYDHHTNHYEEELASMTRSLQLQPPPRRPSVTGSRRPYNPTYSRGEGILVETARSDRPRDSERERLRRNTFYNKNVVPRLRLDDEPLSREARINDKKKSKMDSKMDMVEAYLNNTGTGYVGGVDNLRTKPSRDRAPSNGSRTRASSNSQHSRDDASRVSDGSRSTSTRKTVKDGNLLVRVDGDDVTLEGDMGGRTFKITNGDGGNQQIHIIADTRGRENKYLMDGSRVTTNTSSSRSRSDRESGRPRAASRNAYEREQLALRRGRRVSYADEY</sequence>
<dbReference type="Proteomes" id="UP000007129">
    <property type="component" value="Unassembled WGS sequence"/>
</dbReference>
<dbReference type="AlphaFoldDB" id="K2RKA9"/>
<feature type="compositionally biased region" description="Low complexity" evidence="1">
    <location>
        <begin position="57"/>
        <end position="72"/>
    </location>
</feature>
<evidence type="ECO:0000256" key="1">
    <source>
        <dbReference type="SAM" id="MobiDB-lite"/>
    </source>
</evidence>
<evidence type="ECO:0000313" key="3">
    <source>
        <dbReference type="Proteomes" id="UP000007129"/>
    </source>
</evidence>
<feature type="compositionally biased region" description="Polar residues" evidence="1">
    <location>
        <begin position="212"/>
        <end position="221"/>
    </location>
</feature>
<proteinExistence type="predicted"/>
<protein>
    <submittedName>
        <fullName evidence="2">Uncharacterized protein</fullName>
    </submittedName>
</protein>
<dbReference type="OrthoDB" id="10479265at2759"/>
<feature type="region of interest" description="Disordered" evidence="1">
    <location>
        <begin position="404"/>
        <end position="433"/>
    </location>
</feature>
<organism evidence="2 3">
    <name type="scientific">Macrophomina phaseolina (strain MS6)</name>
    <name type="common">Charcoal rot fungus</name>
    <dbReference type="NCBI Taxonomy" id="1126212"/>
    <lineage>
        <taxon>Eukaryota</taxon>
        <taxon>Fungi</taxon>
        <taxon>Dikarya</taxon>
        <taxon>Ascomycota</taxon>
        <taxon>Pezizomycotina</taxon>
        <taxon>Dothideomycetes</taxon>
        <taxon>Dothideomycetes incertae sedis</taxon>
        <taxon>Botryosphaeriales</taxon>
        <taxon>Botryosphaeriaceae</taxon>
        <taxon>Macrophomina</taxon>
    </lineage>
</organism>
<feature type="region of interest" description="Disordered" evidence="1">
    <location>
        <begin position="613"/>
        <end position="644"/>
    </location>
</feature>
<gene>
    <name evidence="2" type="ORF">MPH_07771</name>
</gene>
<feature type="compositionally biased region" description="Low complexity" evidence="1">
    <location>
        <begin position="20"/>
        <end position="30"/>
    </location>
</feature>
<dbReference type="STRING" id="1126212.K2RKA9"/>
<dbReference type="InParanoid" id="K2RKA9"/>
<feature type="compositionally biased region" description="Polar residues" evidence="1">
    <location>
        <begin position="524"/>
        <end position="536"/>
    </location>
</feature>